<name>Q83VR6_METS1</name>
<sequence>MLVNFAVFMSIAGTASADDKDVVNFTLSHAITYDDNLFKLDRSESPTATFGKSQRWEMINATTYGVSINKPYSLQRFKFDVNQTSYRYQNYNFLNFDGTNYDIQWNWSLTPYLKGNIVFDRQQLPNTFANITSINPLTTNTRTVKSNRFDFDWSPQGNWHLLGGVTDLTVTTDNSSPTQNNIDFSFEQTSARAGIRYDLPSGSNLEYASSTANGKYGQSTLNEVLFTDQGYEEKRQEFKFNWVLSGKSKLNMSATYLDRKNDNFSQRDVSGWIGAVNYSWDVTGKTRINFIASTDLFPTQAISYTYVRQNLIAIRPTWSVTSKVLVRGDLTVRERAFEGFAPVPPAEDRHDRTRVASISATWEPRRFVSLGVMLKREVRDSNLINDDYVSNSAMINAGLTF</sequence>
<reference evidence="1" key="1">
    <citation type="journal article" date="2003" name="Microbiology">
        <title>Genes involved in the synthesis of the exopolysaccharide methanolan by the obligate methylotroph Methylobacillus sp strain 12S.</title>
        <authorList>
            <person name="Yoshida T."/>
            <person name="Ayabe Y."/>
            <person name="Yasunaga M."/>
            <person name="Usami Y."/>
            <person name="Habe H."/>
            <person name="Nojiri H."/>
            <person name="Omori T."/>
        </authorList>
    </citation>
    <scope>NUCLEOTIDE SEQUENCE</scope>
    <source>
        <strain evidence="1">12S</strain>
    </source>
</reference>
<dbReference type="NCBIfam" id="TIGR03014">
    <property type="entry name" value="EpsL"/>
    <property type="match status" value="1"/>
</dbReference>
<gene>
    <name evidence="1" type="primary">epsL</name>
</gene>
<dbReference type="AlphaFoldDB" id="Q83VR6"/>
<evidence type="ECO:0000313" key="1">
    <source>
        <dbReference type="EMBL" id="BAC55133.1"/>
    </source>
</evidence>
<proteinExistence type="predicted"/>
<protein>
    <submittedName>
        <fullName evidence="1">EpsL</fullName>
    </submittedName>
</protein>
<dbReference type="Pfam" id="PF10082">
    <property type="entry name" value="BBP2_2"/>
    <property type="match status" value="1"/>
</dbReference>
<dbReference type="InterPro" id="IPR018759">
    <property type="entry name" value="BBP2_2"/>
</dbReference>
<accession>Q83VR6</accession>
<dbReference type="EMBL" id="AB062506">
    <property type="protein sequence ID" value="BAC55133.1"/>
    <property type="molecule type" value="Genomic_DNA"/>
</dbReference>
<organism evidence="1">
    <name type="scientific">Methylobacillus sp. (strain 12S)</name>
    <dbReference type="NCBI Taxonomy" id="94001"/>
    <lineage>
        <taxon>Bacteria</taxon>
        <taxon>Pseudomonadati</taxon>
        <taxon>Pseudomonadota</taxon>
        <taxon>Betaproteobacteria</taxon>
        <taxon>Nitrosomonadales</taxon>
        <taxon>Methylophilaceae</taxon>
        <taxon>Methylobacillus</taxon>
    </lineage>
</organism>
<dbReference type="InterPro" id="IPR017465">
    <property type="entry name" value="EpsL_proteobac"/>
</dbReference>